<evidence type="ECO:0000256" key="4">
    <source>
        <dbReference type="SAM" id="Phobius"/>
    </source>
</evidence>
<dbReference type="InterPro" id="IPR000436">
    <property type="entry name" value="Sushi_SCR_CCP_dom"/>
</dbReference>
<dbReference type="SMART" id="SM00032">
    <property type="entry name" value="CCP"/>
    <property type="match status" value="1"/>
</dbReference>
<dbReference type="SUPFAM" id="SSF57535">
    <property type="entry name" value="Complement control module/SCR domain"/>
    <property type="match status" value="1"/>
</dbReference>
<sequence>MATEVQFACALVVLLGCGYAGTPTPSKSTLIYNSQNCTTYPSIENGQSSLYYNGSWFIRYEFNCSSGYELQGWPYTTCIFWPKNGTIWTNGPPSCVKLNITTTLMPTSTSTTPTTTGTSPDPQNTTHPTHHTVKPTRRPINLLRFGYTPWAIITLVVIILLVVWIVNCCMGPMF</sequence>
<evidence type="ECO:0000313" key="6">
    <source>
        <dbReference type="EMBL" id="AIU39452.1"/>
    </source>
</evidence>
<keyword evidence="4" id="KW-0472">Membrane</keyword>
<dbReference type="PROSITE" id="PS50923">
    <property type="entry name" value="SUSHI"/>
    <property type="match status" value="1"/>
</dbReference>
<protein>
    <submittedName>
        <fullName evidence="6">Membrane protein E3</fullName>
    </submittedName>
</protein>
<gene>
    <name evidence="6" type="primary">E3</name>
</gene>
<feature type="compositionally biased region" description="Low complexity" evidence="3">
    <location>
        <begin position="107"/>
        <end position="120"/>
    </location>
</feature>
<keyword evidence="1" id="KW-1015">Disulfide bond</keyword>
<evidence type="ECO:0000259" key="5">
    <source>
        <dbReference type="PROSITE" id="PS50923"/>
    </source>
</evidence>
<proteinExistence type="predicted"/>
<evidence type="ECO:0000313" key="7">
    <source>
        <dbReference type="Proteomes" id="UP000163076"/>
    </source>
</evidence>
<dbReference type="EMBL" id="KM924294">
    <property type="protein sequence ID" value="AIU39452.1"/>
    <property type="molecule type" value="Genomic_DNA"/>
</dbReference>
<comment type="caution">
    <text evidence="2">Lacks conserved residue(s) required for the propagation of feature annotation.</text>
</comment>
<reference evidence="6 7" key="1">
    <citation type="journal article" date="2015" name="Genome Announc.">
        <title>Genome sequences of equid herpesviruses 2 and 5.</title>
        <authorList>
            <person name="Wilkie G.S."/>
            <person name="Kerr K."/>
            <person name="Stewart J.P."/>
            <person name="Studdert M.J."/>
            <person name="Davison A.J."/>
        </authorList>
    </citation>
    <scope>NUCLEOTIDE SEQUENCE [LARGE SCALE GENOMIC DNA]</scope>
    <source>
        <strain evidence="6">G9/92</strain>
    </source>
</reference>
<dbReference type="InterPro" id="IPR035976">
    <property type="entry name" value="Sushi/SCR/CCP_sf"/>
</dbReference>
<keyword evidence="4" id="KW-1133">Transmembrane helix</keyword>
<dbReference type="Proteomes" id="UP000163076">
    <property type="component" value="Segment"/>
</dbReference>
<evidence type="ECO:0000256" key="3">
    <source>
        <dbReference type="SAM" id="MobiDB-lite"/>
    </source>
</evidence>
<dbReference type="CDD" id="cd00033">
    <property type="entry name" value="CCP"/>
    <property type="match status" value="1"/>
</dbReference>
<name>A0A0B4Q5A7_9GAMA</name>
<feature type="domain" description="Sushi" evidence="5">
    <location>
        <begin position="35"/>
        <end position="97"/>
    </location>
</feature>
<keyword evidence="4" id="KW-0812">Transmembrane</keyword>
<evidence type="ECO:0000256" key="1">
    <source>
        <dbReference type="ARBA" id="ARBA00023157"/>
    </source>
</evidence>
<accession>A0A0B4Q5A7</accession>
<keyword evidence="2" id="KW-0768">Sushi</keyword>
<evidence type="ECO:0000256" key="2">
    <source>
        <dbReference type="PROSITE-ProRule" id="PRU00302"/>
    </source>
</evidence>
<organism evidence="6 7">
    <name type="scientific">Equid gammaherpesvirus 2</name>
    <name type="common">Equine herpesvirus 2</name>
    <dbReference type="NCBI Taxonomy" id="12657"/>
    <lineage>
        <taxon>Viruses</taxon>
        <taxon>Duplodnaviria</taxon>
        <taxon>Heunggongvirae</taxon>
        <taxon>Peploviricota</taxon>
        <taxon>Herviviricetes</taxon>
        <taxon>Herpesvirales</taxon>
        <taxon>Orthoherpesviridae</taxon>
        <taxon>Gammaherpesvirinae</taxon>
        <taxon>Percavirus</taxon>
        <taxon>Percavirus equidgamma2</taxon>
    </lineage>
</organism>
<feature type="transmembrane region" description="Helical" evidence="4">
    <location>
        <begin position="147"/>
        <end position="166"/>
    </location>
</feature>
<dbReference type="Gene3D" id="2.10.70.10">
    <property type="entry name" value="Complement Module, domain 1"/>
    <property type="match status" value="1"/>
</dbReference>
<feature type="region of interest" description="Disordered" evidence="3">
    <location>
        <begin position="107"/>
        <end position="134"/>
    </location>
</feature>